<dbReference type="EMBL" id="PGEZ01000001">
    <property type="protein sequence ID" value="PJJ57044.1"/>
    <property type="molecule type" value="Genomic_DNA"/>
</dbReference>
<reference evidence="1 2" key="1">
    <citation type="submission" date="2017-11" db="EMBL/GenBank/DDBJ databases">
        <title>Genomic Encyclopedia of Archaeal and Bacterial Type Strains, Phase II (KMG-II): From Individual Species to Whole Genera.</title>
        <authorList>
            <person name="Goeker M."/>
        </authorList>
    </citation>
    <scope>NUCLEOTIDE SEQUENCE [LARGE SCALE GENOMIC DNA]</scope>
    <source>
        <strain evidence="1 2">DSM 27763</strain>
    </source>
</reference>
<proteinExistence type="predicted"/>
<gene>
    <name evidence="1" type="ORF">CLV56_1263</name>
</gene>
<dbReference type="RefSeq" id="WP_211287993.1">
    <property type="nucleotide sequence ID" value="NZ_PGEZ01000001.1"/>
</dbReference>
<name>A0A2M9BGL3_9ACTN</name>
<keyword evidence="2" id="KW-1185">Reference proteome</keyword>
<protein>
    <recommendedName>
        <fullName evidence="3">DUF4157 domain-containing protein</fullName>
    </recommendedName>
</protein>
<evidence type="ECO:0008006" key="3">
    <source>
        <dbReference type="Google" id="ProtNLM"/>
    </source>
</evidence>
<accession>A0A2M9BGL3</accession>
<sequence>MVEPRPTPRQPDADPADAADVFTDKLRSAGLLGDAEPSALYRRWLENAARRGVEIRSLILIAREQELGADGFAVLDGLEELVDRNGKSFFLLPRGLTATQARRAVLMTYVLNAGTDYGKASRDNDFDETPYSEQEVARIVARQRKNGWSYDDAAAFVDDHGGRLVTTPNGMLMGLGGSWISNRFSLNGGTTWGDVFLLNVDGPSGDAAAQVLRDMIPTGVAWYEFDDGRIGAGRSRLDLDRLLHHEEIHSQQWARLGRTRFATEYLGSGALGWVRSKAGRGDARNRFEQEAGLRDGGYR</sequence>
<organism evidence="1 2">
    <name type="scientific">Mumia flava</name>
    <dbReference type="NCBI Taxonomy" id="1348852"/>
    <lineage>
        <taxon>Bacteria</taxon>
        <taxon>Bacillati</taxon>
        <taxon>Actinomycetota</taxon>
        <taxon>Actinomycetes</taxon>
        <taxon>Propionibacteriales</taxon>
        <taxon>Nocardioidaceae</taxon>
        <taxon>Mumia</taxon>
    </lineage>
</organism>
<comment type="caution">
    <text evidence="1">The sequence shown here is derived from an EMBL/GenBank/DDBJ whole genome shotgun (WGS) entry which is preliminary data.</text>
</comment>
<dbReference type="AlphaFoldDB" id="A0A2M9BGL3"/>
<evidence type="ECO:0000313" key="2">
    <source>
        <dbReference type="Proteomes" id="UP000230842"/>
    </source>
</evidence>
<evidence type="ECO:0000313" key="1">
    <source>
        <dbReference type="EMBL" id="PJJ57044.1"/>
    </source>
</evidence>
<dbReference type="Proteomes" id="UP000230842">
    <property type="component" value="Unassembled WGS sequence"/>
</dbReference>